<accession>A0A8H7ZHH5</accession>
<evidence type="ECO:0000313" key="9">
    <source>
        <dbReference type="EMBL" id="KAG5418742.1"/>
    </source>
</evidence>
<evidence type="ECO:0000313" key="10">
    <source>
        <dbReference type="Proteomes" id="UP000669133"/>
    </source>
</evidence>
<feature type="compositionally biased region" description="Basic and acidic residues" evidence="7">
    <location>
        <begin position="97"/>
        <end position="121"/>
    </location>
</feature>
<evidence type="ECO:0000256" key="3">
    <source>
        <dbReference type="ARBA" id="ARBA00023015"/>
    </source>
</evidence>
<evidence type="ECO:0000256" key="1">
    <source>
        <dbReference type="ARBA" id="ARBA00004123"/>
    </source>
</evidence>
<feature type="compositionally biased region" description="Low complexity" evidence="7">
    <location>
        <begin position="122"/>
        <end position="136"/>
    </location>
</feature>
<dbReference type="GO" id="GO:0003713">
    <property type="term" value="F:transcription coactivator activity"/>
    <property type="evidence" value="ECO:0007669"/>
    <property type="project" value="InterPro"/>
</dbReference>
<dbReference type="Proteomes" id="UP000669133">
    <property type="component" value="Unassembled WGS sequence"/>
</dbReference>
<proteinExistence type="inferred from homology"/>
<comment type="caution">
    <text evidence="9">The sequence shown here is derived from an EMBL/GenBank/DDBJ whole genome shotgun (WGS) entry which is preliminary data.</text>
</comment>
<evidence type="ECO:0000256" key="7">
    <source>
        <dbReference type="SAM" id="MobiDB-lite"/>
    </source>
</evidence>
<feature type="compositionally biased region" description="Acidic residues" evidence="7">
    <location>
        <begin position="137"/>
        <end position="178"/>
    </location>
</feature>
<sequence>MAYKRSYTSSSSSKSTQHDNSPETIINLDAKKRVTVRKFNNVNLVDIREFYVDANGESKPGKKGISLTEDTYFKLVEAHNKIEHALDGLNGGAQKKAKVEPVEEKKKEEKEARKEKKEVKPEQAAAPTTEAAASAGDDVDDAGVPEDDNDDDGDFVVGDDEVEEEEDDGEEEVSEADE</sequence>
<keyword evidence="6" id="KW-0539">Nucleus</keyword>
<dbReference type="RefSeq" id="XP_067547858.1">
    <property type="nucleotide sequence ID" value="XM_067692428.1"/>
</dbReference>
<protein>
    <recommendedName>
        <fullName evidence="8">Transcriptional coactivator p15 (PC4) C-terminal domain-containing protein</fullName>
    </recommendedName>
</protein>
<dbReference type="GeneID" id="93652089"/>
<reference evidence="9 10" key="1">
    <citation type="submission" date="2020-12" db="EMBL/GenBank/DDBJ databases">
        <title>Effect of drift, selection, and recombination on the evolution of hybrid genomes in Candida yeast pathogens.</title>
        <authorList>
            <person name="Mixao V."/>
            <person name="Ksiezopolska E."/>
            <person name="Saus E."/>
            <person name="Boekhout T."/>
            <person name="Gacser A."/>
            <person name="Gabaldon T."/>
        </authorList>
    </citation>
    <scope>NUCLEOTIDE SEQUENCE [LARGE SCALE GENOMIC DNA]</scope>
    <source>
        <strain evidence="9 10">BP57</strain>
    </source>
</reference>
<comment type="subcellular location">
    <subcellularLocation>
        <location evidence="1">Nucleus</location>
    </subcellularLocation>
</comment>
<dbReference type="InterPro" id="IPR003173">
    <property type="entry name" value="PC4_C"/>
</dbReference>
<keyword evidence="5" id="KW-0804">Transcription</keyword>
<dbReference type="InterPro" id="IPR045125">
    <property type="entry name" value="Sub1/Tcp4-like"/>
</dbReference>
<keyword evidence="4" id="KW-0238">DNA-binding</keyword>
<dbReference type="EMBL" id="JAEOAQ010000004">
    <property type="protein sequence ID" value="KAG5418742.1"/>
    <property type="molecule type" value="Genomic_DNA"/>
</dbReference>
<gene>
    <name evidence="9" type="ORF">I9W82_003460</name>
</gene>
<dbReference type="AlphaFoldDB" id="A0A8H7ZHH5"/>
<dbReference type="PANTHER" id="PTHR13215">
    <property type="entry name" value="RNA POLYMERASE II TRANSCRIPTIONAL COACTIVATOR"/>
    <property type="match status" value="1"/>
</dbReference>
<keyword evidence="10" id="KW-1185">Reference proteome</keyword>
<dbReference type="GO" id="GO:0005634">
    <property type="term" value="C:nucleus"/>
    <property type="evidence" value="ECO:0007669"/>
    <property type="project" value="UniProtKB-SubCell"/>
</dbReference>
<comment type="similarity">
    <text evidence="2">Belongs to the transcriptional coactivator PC4 family.</text>
</comment>
<feature type="compositionally biased region" description="Low complexity" evidence="7">
    <location>
        <begin position="1"/>
        <end position="15"/>
    </location>
</feature>
<keyword evidence="3" id="KW-0805">Transcription regulation</keyword>
<dbReference type="Gene3D" id="2.30.31.10">
    <property type="entry name" value="Transcriptional Coactivator Pc4, Chain A"/>
    <property type="match status" value="1"/>
</dbReference>
<dbReference type="Pfam" id="PF02229">
    <property type="entry name" value="PC4"/>
    <property type="match status" value="1"/>
</dbReference>
<dbReference type="OrthoDB" id="2505440at2759"/>
<dbReference type="GO" id="GO:0060261">
    <property type="term" value="P:positive regulation of transcription initiation by RNA polymerase II"/>
    <property type="evidence" value="ECO:0007669"/>
    <property type="project" value="InterPro"/>
</dbReference>
<organism evidence="9 10">
    <name type="scientific">Candida metapsilosis</name>
    <dbReference type="NCBI Taxonomy" id="273372"/>
    <lineage>
        <taxon>Eukaryota</taxon>
        <taxon>Fungi</taxon>
        <taxon>Dikarya</taxon>
        <taxon>Ascomycota</taxon>
        <taxon>Saccharomycotina</taxon>
        <taxon>Pichiomycetes</taxon>
        <taxon>Debaryomycetaceae</taxon>
        <taxon>Candida/Lodderomyces clade</taxon>
        <taxon>Candida</taxon>
    </lineage>
</organism>
<feature type="region of interest" description="Disordered" evidence="7">
    <location>
        <begin position="1"/>
        <end position="24"/>
    </location>
</feature>
<evidence type="ECO:0000256" key="5">
    <source>
        <dbReference type="ARBA" id="ARBA00023163"/>
    </source>
</evidence>
<evidence type="ECO:0000259" key="8">
    <source>
        <dbReference type="Pfam" id="PF02229"/>
    </source>
</evidence>
<dbReference type="InterPro" id="IPR009044">
    <property type="entry name" value="ssDNA-bd_transcriptional_reg"/>
</dbReference>
<dbReference type="SUPFAM" id="SSF54447">
    <property type="entry name" value="ssDNA-binding transcriptional regulator domain"/>
    <property type="match status" value="1"/>
</dbReference>
<name>A0A8H7ZHH5_9ASCO</name>
<evidence type="ECO:0000256" key="2">
    <source>
        <dbReference type="ARBA" id="ARBA00009001"/>
    </source>
</evidence>
<dbReference type="GO" id="GO:0003677">
    <property type="term" value="F:DNA binding"/>
    <property type="evidence" value="ECO:0007669"/>
    <property type="project" value="UniProtKB-KW"/>
</dbReference>
<evidence type="ECO:0000256" key="4">
    <source>
        <dbReference type="ARBA" id="ARBA00023125"/>
    </source>
</evidence>
<evidence type="ECO:0000256" key="6">
    <source>
        <dbReference type="ARBA" id="ARBA00023242"/>
    </source>
</evidence>
<feature type="region of interest" description="Disordered" evidence="7">
    <location>
        <begin position="85"/>
        <end position="178"/>
    </location>
</feature>
<feature type="domain" description="Transcriptional coactivator p15 (PC4) C-terminal" evidence="8">
    <location>
        <begin position="27"/>
        <end position="78"/>
    </location>
</feature>